<name>A0A173G9D9_9CAUD</name>
<dbReference type="InterPro" id="IPR004590">
    <property type="entry name" value="ssDNA_annealing_RecT"/>
</dbReference>
<evidence type="ECO:0008006" key="3">
    <source>
        <dbReference type="Google" id="ProtNLM"/>
    </source>
</evidence>
<dbReference type="GO" id="GO:0006259">
    <property type="term" value="P:DNA metabolic process"/>
    <property type="evidence" value="ECO:0007669"/>
    <property type="project" value="InterPro"/>
</dbReference>
<protein>
    <recommendedName>
        <fullName evidence="3">RecT</fullName>
    </recommendedName>
</protein>
<dbReference type="RefSeq" id="YP_009287712.1">
    <property type="nucleotide sequence ID" value="NC_031076.1"/>
</dbReference>
<proteinExistence type="predicted"/>
<dbReference type="EMBL" id="KU984979">
    <property type="protein sequence ID" value="ANH49902.1"/>
    <property type="molecule type" value="Genomic_DNA"/>
</dbReference>
<organism evidence="1 2">
    <name type="scientific">Propionibacterium phage PFR1</name>
    <dbReference type="NCBI Taxonomy" id="1838137"/>
    <lineage>
        <taxon>Viruses</taxon>
        <taxon>Duplodnaviria</taxon>
        <taxon>Heunggongvirae</taxon>
        <taxon>Uroviricota</taxon>
        <taxon>Caudoviricetes</taxon>
        <taxon>Pulverervirus</taxon>
        <taxon>Pulverervirus PFR1</taxon>
    </lineage>
</organism>
<dbReference type="Pfam" id="PF03837">
    <property type="entry name" value="RecT"/>
    <property type="match status" value="1"/>
</dbReference>
<evidence type="ECO:0000313" key="1">
    <source>
        <dbReference type="EMBL" id="ANH49902.1"/>
    </source>
</evidence>
<sequence length="278" mass="30626">MTSISNAMEQKRSEPTAVVAEYETEFASMLPSHIEPRQWVRSAIASLRRDPKLMQAARNDVGRLMTELGKAARLGLVPGTEEYYLTVRAEGKGPARVKKIMGITGYQGLIELIYRAGAAKSVIAEIVRANDRFDYHPGRDERPTHTIDWDSDDRGPLRLAYAFAVMEGGATSKVVVLTKSDIDHIKESSMGSDSPHSPWNTDPAAMWLKSAVRQLAKWVPTSAEYRREMLRAVRDVNLGAPDPSTRHVIQEDTGEGVDPLTGEIVAVIDDEPVEDGAA</sequence>
<dbReference type="Proteomes" id="UP000204227">
    <property type="component" value="Segment"/>
</dbReference>
<dbReference type="GeneID" id="29066284"/>
<reference evidence="1 2" key="1">
    <citation type="submission" date="2016-05" db="EMBL/GenBank/DDBJ databases">
        <title>Dynamic interactions between prophages, induce lysis in Propionibacterium acnes.</title>
        <authorList>
            <person name="Brown T.L."/>
            <person name="Tucci J."/>
            <person name="Dyson Z.A."/>
            <person name="Petrovski S."/>
        </authorList>
    </citation>
    <scope>NUCLEOTIDE SEQUENCE [LARGE SCALE GENOMIC DNA]</scope>
</reference>
<dbReference type="GO" id="GO:0003677">
    <property type="term" value="F:DNA binding"/>
    <property type="evidence" value="ECO:0007669"/>
    <property type="project" value="InterPro"/>
</dbReference>
<dbReference type="NCBIfam" id="TIGR00616">
    <property type="entry name" value="rect"/>
    <property type="match status" value="1"/>
</dbReference>
<accession>A0A173G9D9</accession>
<dbReference type="InterPro" id="IPR018330">
    <property type="entry name" value="RecT_fam"/>
</dbReference>
<keyword evidence="2" id="KW-1185">Reference proteome</keyword>
<evidence type="ECO:0000313" key="2">
    <source>
        <dbReference type="Proteomes" id="UP000204227"/>
    </source>
</evidence>
<gene>
    <name evidence="1" type="ORF">PFR1_36</name>
</gene>
<dbReference type="KEGG" id="vg:29066284"/>